<comment type="caution">
    <text evidence="1">The sequence shown here is derived from an EMBL/GenBank/DDBJ whole genome shotgun (WGS) entry which is preliminary data.</text>
</comment>
<name>A0AAV1RV03_9ROSI</name>
<keyword evidence="2" id="KW-1185">Reference proteome</keyword>
<evidence type="ECO:0000313" key="2">
    <source>
        <dbReference type="Proteomes" id="UP001314170"/>
    </source>
</evidence>
<dbReference type="Proteomes" id="UP001314170">
    <property type="component" value="Unassembled WGS sequence"/>
</dbReference>
<dbReference type="EMBL" id="CAWUPB010001158">
    <property type="protein sequence ID" value="CAK7339670.1"/>
    <property type="molecule type" value="Genomic_DNA"/>
</dbReference>
<sequence length="115" mass="13129">MSEENLEGQLGRQLRLGLAKDDGKWQRGRVPGISAVDYLVGYKKMVAFAIKQNNNLVGDKREKRHISAMFFDLSENEEADDCRGSTRFGIKESYLMSISIQVRKANDFDLLTHFN</sequence>
<organism evidence="1 2">
    <name type="scientific">Dovyalis caffra</name>
    <dbReference type="NCBI Taxonomy" id="77055"/>
    <lineage>
        <taxon>Eukaryota</taxon>
        <taxon>Viridiplantae</taxon>
        <taxon>Streptophyta</taxon>
        <taxon>Embryophyta</taxon>
        <taxon>Tracheophyta</taxon>
        <taxon>Spermatophyta</taxon>
        <taxon>Magnoliopsida</taxon>
        <taxon>eudicotyledons</taxon>
        <taxon>Gunneridae</taxon>
        <taxon>Pentapetalae</taxon>
        <taxon>rosids</taxon>
        <taxon>fabids</taxon>
        <taxon>Malpighiales</taxon>
        <taxon>Salicaceae</taxon>
        <taxon>Flacourtieae</taxon>
        <taxon>Dovyalis</taxon>
    </lineage>
</organism>
<evidence type="ECO:0000313" key="1">
    <source>
        <dbReference type="EMBL" id="CAK7339670.1"/>
    </source>
</evidence>
<reference evidence="1 2" key="1">
    <citation type="submission" date="2024-01" db="EMBL/GenBank/DDBJ databases">
        <authorList>
            <person name="Waweru B."/>
        </authorList>
    </citation>
    <scope>NUCLEOTIDE SEQUENCE [LARGE SCALE GENOMIC DNA]</scope>
</reference>
<accession>A0AAV1RV03</accession>
<protein>
    <submittedName>
        <fullName evidence="1">Uncharacterized protein</fullName>
    </submittedName>
</protein>
<gene>
    <name evidence="1" type="ORF">DCAF_LOCUS14728</name>
</gene>
<dbReference type="AlphaFoldDB" id="A0AAV1RV03"/>
<proteinExistence type="predicted"/>